<comment type="caution">
    <text evidence="2">The sequence shown here is derived from an EMBL/GenBank/DDBJ whole genome shotgun (WGS) entry which is preliminary data.</text>
</comment>
<keyword evidence="1" id="KW-0472">Membrane</keyword>
<dbReference type="AlphaFoldDB" id="A0A2N5X561"/>
<dbReference type="Proteomes" id="UP000235005">
    <property type="component" value="Unassembled WGS sequence"/>
</dbReference>
<evidence type="ECO:0000313" key="3">
    <source>
        <dbReference type="Proteomes" id="UP000235005"/>
    </source>
</evidence>
<organism evidence="2 3">
    <name type="scientific">Pseudohalioglobus lutimaris</name>
    <dbReference type="NCBI Taxonomy" id="1737061"/>
    <lineage>
        <taxon>Bacteria</taxon>
        <taxon>Pseudomonadati</taxon>
        <taxon>Pseudomonadota</taxon>
        <taxon>Gammaproteobacteria</taxon>
        <taxon>Cellvibrionales</taxon>
        <taxon>Halieaceae</taxon>
        <taxon>Pseudohalioglobus</taxon>
    </lineage>
</organism>
<evidence type="ECO:0000313" key="2">
    <source>
        <dbReference type="EMBL" id="PLW69620.1"/>
    </source>
</evidence>
<evidence type="ECO:0000256" key="1">
    <source>
        <dbReference type="SAM" id="Phobius"/>
    </source>
</evidence>
<keyword evidence="1" id="KW-0812">Transmembrane</keyword>
<sequence>MNRLVLFAPLVLFGLGGIFLFAQLMRHGAPGTFEDNLIPELIGFCLEGFFLVGIFSLIQLRLARERKNELRLSLRGALREVLSHLDVALLEEFTEPATSAALEQDPRAVQALFVKLSNRQLELEDMRNLKKTAGVSFSILRDLIPVAANLSADHMRWWLAIADSVREIAEATSSIGVTTAAQRFLINVGEFDDLRL</sequence>
<reference evidence="2 3" key="1">
    <citation type="submission" date="2018-01" db="EMBL/GenBank/DDBJ databases">
        <title>The draft genome sequence of Halioglobus lutimaris HF004.</title>
        <authorList>
            <person name="Du Z.-J."/>
            <person name="Shi M.-J."/>
        </authorList>
    </citation>
    <scope>NUCLEOTIDE SEQUENCE [LARGE SCALE GENOMIC DNA]</scope>
    <source>
        <strain evidence="2 3">HF004</strain>
    </source>
</reference>
<feature type="transmembrane region" description="Helical" evidence="1">
    <location>
        <begin position="41"/>
        <end position="63"/>
    </location>
</feature>
<dbReference type="EMBL" id="PKUS01000005">
    <property type="protein sequence ID" value="PLW69620.1"/>
    <property type="molecule type" value="Genomic_DNA"/>
</dbReference>
<keyword evidence="3" id="KW-1185">Reference proteome</keyword>
<name>A0A2N5X561_9GAMM</name>
<keyword evidence="1" id="KW-1133">Transmembrane helix</keyword>
<gene>
    <name evidence="2" type="ORF">C0039_06315</name>
</gene>
<proteinExistence type="predicted"/>
<protein>
    <submittedName>
        <fullName evidence="2">Uncharacterized protein</fullName>
    </submittedName>
</protein>
<accession>A0A2N5X561</accession>